<dbReference type="PROSITE" id="PS51781">
    <property type="entry name" value="SH3B"/>
    <property type="match status" value="1"/>
</dbReference>
<dbReference type="InterPro" id="IPR003646">
    <property type="entry name" value="SH3-like_bac-type"/>
</dbReference>
<evidence type="ECO:0000259" key="2">
    <source>
        <dbReference type="PROSITE" id="PS51781"/>
    </source>
</evidence>
<dbReference type="EMBL" id="RFLV01000001">
    <property type="protein sequence ID" value="TIH09326.1"/>
    <property type="molecule type" value="Genomic_DNA"/>
</dbReference>
<comment type="caution">
    <text evidence="3">The sequence shown here is derived from an EMBL/GenBank/DDBJ whole genome shotgun (WGS) entry which is preliminary data.</text>
</comment>
<keyword evidence="1" id="KW-0732">Signal</keyword>
<feature type="domain" description="SH3b" evidence="2">
    <location>
        <begin position="25"/>
        <end position="88"/>
    </location>
</feature>
<organism evidence="3 4">
    <name type="scientific">Pseudomonas leptonychotis</name>
    <dbReference type="NCBI Taxonomy" id="2448482"/>
    <lineage>
        <taxon>Bacteria</taxon>
        <taxon>Pseudomonadati</taxon>
        <taxon>Pseudomonadota</taxon>
        <taxon>Gammaproteobacteria</taxon>
        <taxon>Pseudomonadales</taxon>
        <taxon>Pseudomonadaceae</taxon>
        <taxon>Pseudomonas</taxon>
    </lineage>
</organism>
<protein>
    <submittedName>
        <fullName evidence="3">SH3 domain-containing protein</fullName>
    </submittedName>
</protein>
<dbReference type="Gene3D" id="2.30.30.40">
    <property type="entry name" value="SH3 Domains"/>
    <property type="match status" value="1"/>
</dbReference>
<proteinExistence type="predicted"/>
<gene>
    <name evidence="3" type="ORF">D8779_00970</name>
</gene>
<evidence type="ECO:0000313" key="3">
    <source>
        <dbReference type="EMBL" id="TIH09326.1"/>
    </source>
</evidence>
<dbReference type="Proteomes" id="UP000307541">
    <property type="component" value="Unassembled WGS sequence"/>
</dbReference>
<evidence type="ECO:0000256" key="1">
    <source>
        <dbReference type="SAM" id="SignalP"/>
    </source>
</evidence>
<keyword evidence="4" id="KW-1185">Reference proteome</keyword>
<reference evidence="3 4" key="1">
    <citation type="submission" date="2018-10" db="EMBL/GenBank/DDBJ databases">
        <title>Pseudomonas leptonychotis sp. nov., isolated from Weddell seals in Antarctica.</title>
        <authorList>
            <person name="Novakova D."/>
            <person name="Svec P."/>
            <person name="Kralova S."/>
            <person name="Kristofova L."/>
            <person name="Zeman M."/>
            <person name="Pantucek R."/>
            <person name="Maslanova I."/>
            <person name="Sedlacek I."/>
        </authorList>
    </citation>
    <scope>NUCLEOTIDE SEQUENCE [LARGE SCALE GENOMIC DNA]</scope>
    <source>
        <strain evidence="3 4">CCM 8849</strain>
    </source>
</reference>
<dbReference type="OrthoDB" id="6198961at2"/>
<sequence>MMNKGLYSAIAALLFSFYGFSALAEVRQAHTVQESALRAEPSASAANVGQIGKESQVVVLERQGGWYQVQTSNGQRGWLPLLSLRFAKDAQASRSNDLGSLLKLGNQAAPASGVATGIRGISDEELRSGNANASPSVQALDAFAASPSEARSFAQQGGLRRQNLPYAR</sequence>
<name>A0A4T2A2G8_9PSED</name>
<dbReference type="AlphaFoldDB" id="A0A4T2A2G8"/>
<accession>A0A4T2A2G8</accession>
<feature type="signal peptide" evidence="1">
    <location>
        <begin position="1"/>
        <end position="24"/>
    </location>
</feature>
<feature type="chain" id="PRO_5020342801" evidence="1">
    <location>
        <begin position="25"/>
        <end position="168"/>
    </location>
</feature>
<evidence type="ECO:0000313" key="4">
    <source>
        <dbReference type="Proteomes" id="UP000307541"/>
    </source>
</evidence>
<dbReference type="SMART" id="SM00287">
    <property type="entry name" value="SH3b"/>
    <property type="match status" value="1"/>
</dbReference>
<dbReference type="Pfam" id="PF08239">
    <property type="entry name" value="SH3_3"/>
    <property type="match status" value="1"/>
</dbReference>